<dbReference type="AlphaFoldDB" id="A0A382NVS7"/>
<organism evidence="1">
    <name type="scientific">marine metagenome</name>
    <dbReference type="NCBI Taxonomy" id="408172"/>
    <lineage>
        <taxon>unclassified sequences</taxon>
        <taxon>metagenomes</taxon>
        <taxon>ecological metagenomes</taxon>
    </lineage>
</organism>
<reference evidence="1" key="1">
    <citation type="submission" date="2018-05" db="EMBL/GenBank/DDBJ databases">
        <authorList>
            <person name="Lanie J.A."/>
            <person name="Ng W.-L."/>
            <person name="Kazmierczak K.M."/>
            <person name="Andrzejewski T.M."/>
            <person name="Davidsen T.M."/>
            <person name="Wayne K.J."/>
            <person name="Tettelin H."/>
            <person name="Glass J.I."/>
            <person name="Rusch D."/>
            <person name="Podicherti R."/>
            <person name="Tsui H.-C.T."/>
            <person name="Winkler M.E."/>
        </authorList>
    </citation>
    <scope>NUCLEOTIDE SEQUENCE</scope>
</reference>
<protein>
    <submittedName>
        <fullName evidence="1">Uncharacterized protein</fullName>
    </submittedName>
</protein>
<sequence>VEDDSPLDRLPALSADLFSLKGQTALVTG</sequence>
<feature type="non-terminal residue" evidence="1">
    <location>
        <position position="1"/>
    </location>
</feature>
<feature type="non-terminal residue" evidence="1">
    <location>
        <position position="29"/>
    </location>
</feature>
<accession>A0A382NVS7</accession>
<proteinExistence type="predicted"/>
<evidence type="ECO:0000313" key="1">
    <source>
        <dbReference type="EMBL" id="SVC65239.1"/>
    </source>
</evidence>
<dbReference type="EMBL" id="UINC01103108">
    <property type="protein sequence ID" value="SVC65239.1"/>
    <property type="molecule type" value="Genomic_DNA"/>
</dbReference>
<gene>
    <name evidence="1" type="ORF">METZ01_LOCUS318093</name>
</gene>
<name>A0A382NVS7_9ZZZZ</name>